<keyword evidence="1" id="KW-1133">Transmembrane helix</keyword>
<dbReference type="InterPro" id="IPR010982">
    <property type="entry name" value="Lambda_DNA-bd_dom_sf"/>
</dbReference>
<name>A0ABW4XM09_9GAMM</name>
<dbReference type="Gene3D" id="1.10.260.40">
    <property type="entry name" value="lambda repressor-like DNA-binding domains"/>
    <property type="match status" value="1"/>
</dbReference>
<keyword evidence="1" id="KW-0812">Transmembrane</keyword>
<proteinExistence type="predicted"/>
<dbReference type="InterPro" id="IPR050400">
    <property type="entry name" value="Bact_Cytoskel_RodZ"/>
</dbReference>
<dbReference type="PANTHER" id="PTHR34475:SF1">
    <property type="entry name" value="CYTOSKELETON PROTEIN RODZ"/>
    <property type="match status" value="1"/>
</dbReference>
<dbReference type="Pfam" id="PF13464">
    <property type="entry name" value="RodZ_C"/>
    <property type="match status" value="1"/>
</dbReference>
<protein>
    <submittedName>
        <fullName evidence="3">RodZ domain-containing protein</fullName>
    </submittedName>
</protein>
<evidence type="ECO:0000313" key="4">
    <source>
        <dbReference type="Proteomes" id="UP001597380"/>
    </source>
</evidence>
<dbReference type="CDD" id="cd00093">
    <property type="entry name" value="HTH_XRE"/>
    <property type="match status" value="1"/>
</dbReference>
<dbReference type="SMART" id="SM00530">
    <property type="entry name" value="HTH_XRE"/>
    <property type="match status" value="1"/>
</dbReference>
<gene>
    <name evidence="3" type="ORF">ACFSJ3_05015</name>
</gene>
<organism evidence="3 4">
    <name type="scientific">Corallincola platygyrae</name>
    <dbReference type="NCBI Taxonomy" id="1193278"/>
    <lineage>
        <taxon>Bacteria</taxon>
        <taxon>Pseudomonadati</taxon>
        <taxon>Pseudomonadota</taxon>
        <taxon>Gammaproteobacteria</taxon>
        <taxon>Alteromonadales</taxon>
        <taxon>Psychromonadaceae</taxon>
        <taxon>Corallincola</taxon>
    </lineage>
</organism>
<dbReference type="SUPFAM" id="SSF47413">
    <property type="entry name" value="lambda repressor-like DNA-binding domains"/>
    <property type="match status" value="1"/>
</dbReference>
<dbReference type="Proteomes" id="UP001597380">
    <property type="component" value="Unassembled WGS sequence"/>
</dbReference>
<dbReference type="EMBL" id="JBHUHT010000008">
    <property type="protein sequence ID" value="MFD2095338.1"/>
    <property type="molecule type" value="Genomic_DNA"/>
</dbReference>
<dbReference type="InterPro" id="IPR025194">
    <property type="entry name" value="RodZ-like_C"/>
</dbReference>
<comment type="caution">
    <text evidence="3">The sequence shown here is derived from an EMBL/GenBank/DDBJ whole genome shotgun (WGS) entry which is preliminary data.</text>
</comment>
<dbReference type="RefSeq" id="WP_345338496.1">
    <property type="nucleotide sequence ID" value="NZ_BAABLI010000005.1"/>
</dbReference>
<evidence type="ECO:0000259" key="2">
    <source>
        <dbReference type="PROSITE" id="PS50943"/>
    </source>
</evidence>
<evidence type="ECO:0000256" key="1">
    <source>
        <dbReference type="SAM" id="Phobius"/>
    </source>
</evidence>
<keyword evidence="4" id="KW-1185">Reference proteome</keyword>
<reference evidence="4" key="1">
    <citation type="journal article" date="2019" name="Int. J. Syst. Evol. Microbiol.">
        <title>The Global Catalogue of Microorganisms (GCM) 10K type strain sequencing project: providing services to taxonomists for standard genome sequencing and annotation.</title>
        <authorList>
            <consortium name="The Broad Institute Genomics Platform"/>
            <consortium name="The Broad Institute Genome Sequencing Center for Infectious Disease"/>
            <person name="Wu L."/>
            <person name="Ma J."/>
        </authorList>
    </citation>
    <scope>NUCLEOTIDE SEQUENCE [LARGE SCALE GENOMIC DNA]</scope>
    <source>
        <strain evidence="4">CGMCC 1.10992</strain>
    </source>
</reference>
<accession>A0ABW4XM09</accession>
<dbReference type="InterPro" id="IPR001387">
    <property type="entry name" value="Cro/C1-type_HTH"/>
</dbReference>
<feature type="transmembrane region" description="Helical" evidence="1">
    <location>
        <begin position="111"/>
        <end position="131"/>
    </location>
</feature>
<dbReference type="PANTHER" id="PTHR34475">
    <property type="match status" value="1"/>
</dbReference>
<dbReference type="Pfam" id="PF13413">
    <property type="entry name" value="HTH_25"/>
    <property type="match status" value="1"/>
</dbReference>
<dbReference type="PROSITE" id="PS50943">
    <property type="entry name" value="HTH_CROC1"/>
    <property type="match status" value="1"/>
</dbReference>
<feature type="domain" description="HTH cro/C1-type" evidence="2">
    <location>
        <begin position="18"/>
        <end position="77"/>
    </location>
</feature>
<sequence>MTDELVDDIEVVSPGQLLREAREKLGWTQQDVAGRLNLRAAVVEALESDQYDDSIGATFIRGYLRTYAKLLGISDELIMASYEHLGAAQIQYAEMQSFSRRTKREASDNRLMMLTYGIGVVLIVLSVIWYVQESEPQADPIASALEEQKADLAPIVIEPQQPVEQLKPQVADELLEPVEPAEAIPEQSPDAAAVAPEQEVIAPAPAEESLAGTKLTLTFTEDCWVSIEDATGERLAFGIKRKDYEMTLDGRPPYQLVLGAPEAVEIQYGGLPYTKPKFKPGQRARFTIPSQE</sequence>
<evidence type="ECO:0000313" key="3">
    <source>
        <dbReference type="EMBL" id="MFD2095338.1"/>
    </source>
</evidence>
<keyword evidence="1" id="KW-0472">Membrane</keyword>